<feature type="transmembrane region" description="Helical" evidence="2">
    <location>
        <begin position="167"/>
        <end position="185"/>
    </location>
</feature>
<dbReference type="AlphaFoldDB" id="A0A852V6G6"/>
<name>A0A852V6G6_9ACTN</name>
<evidence type="ECO:0000313" key="4">
    <source>
        <dbReference type="Proteomes" id="UP000576393"/>
    </source>
</evidence>
<dbReference type="RefSeq" id="WP_179827945.1">
    <property type="nucleotide sequence ID" value="NZ_JACCCO010000003.1"/>
</dbReference>
<proteinExistence type="predicted"/>
<evidence type="ECO:0000256" key="1">
    <source>
        <dbReference type="SAM" id="MobiDB-lite"/>
    </source>
</evidence>
<reference evidence="3 4" key="1">
    <citation type="submission" date="2020-07" db="EMBL/GenBank/DDBJ databases">
        <title>Sequencing the genomes of 1000 actinobacteria strains.</title>
        <authorList>
            <person name="Klenk H.-P."/>
        </authorList>
    </citation>
    <scope>NUCLEOTIDE SEQUENCE [LARGE SCALE GENOMIC DNA]</scope>
    <source>
        <strain evidence="3 4">DSM 45763</strain>
    </source>
</reference>
<protein>
    <submittedName>
        <fullName evidence="3">Putative membrane protein</fullName>
    </submittedName>
</protein>
<feature type="transmembrane region" description="Helical" evidence="2">
    <location>
        <begin position="336"/>
        <end position="356"/>
    </location>
</feature>
<sequence>MPKAGRVVLAVAGVLAAGPCVSVLLAAIDRLELAGMPTGLVAGGLLRGDPAKAAVATLYGSVAAVMVGESVTDASDGGDFADVMAGWPGWPGWVIGAVLAYLVAAGGLPRTEARGMGPAVPAVVAAALTAAVLACGQLVAAEALGRTLWERYHEWDGPGWYRDLTRAVWYPAAAVVAASVIAGRMPGGRDRFLALPSAAWLGCAVTAGPLQYLQALGAVDDPPVVALTASLAGAGIGAAAGAAALRHAGTRRGLLCFILLFTAIEVMGGLPGSLADGALSMLIVSTVLAVVVAAWTARRDASTGSAVTAGVAGPLLVWSVYVTVGSRDYDHSTQYLPYWTACVAALLASIAAPPAAGVARLGRAGGVSGRGPVRRGRRSWRPSPARCRRRVR</sequence>
<keyword evidence="2" id="KW-1133">Transmembrane helix</keyword>
<feature type="transmembrane region" description="Helical" evidence="2">
    <location>
        <begin position="224"/>
        <end position="245"/>
    </location>
</feature>
<dbReference type="Proteomes" id="UP000576393">
    <property type="component" value="Unassembled WGS sequence"/>
</dbReference>
<feature type="transmembrane region" description="Helical" evidence="2">
    <location>
        <begin position="278"/>
        <end position="297"/>
    </location>
</feature>
<feature type="compositionally biased region" description="Basic residues" evidence="1">
    <location>
        <begin position="372"/>
        <end position="392"/>
    </location>
</feature>
<feature type="transmembrane region" description="Helical" evidence="2">
    <location>
        <begin position="254"/>
        <end position="272"/>
    </location>
</feature>
<organism evidence="3 4">
    <name type="scientific">Streptosporangium sandarakinum</name>
    <dbReference type="NCBI Taxonomy" id="1260955"/>
    <lineage>
        <taxon>Bacteria</taxon>
        <taxon>Bacillati</taxon>
        <taxon>Actinomycetota</taxon>
        <taxon>Actinomycetes</taxon>
        <taxon>Streptosporangiales</taxon>
        <taxon>Streptosporangiaceae</taxon>
        <taxon>Streptosporangium</taxon>
    </lineage>
</organism>
<comment type="caution">
    <text evidence="3">The sequence shown here is derived from an EMBL/GenBank/DDBJ whole genome shotgun (WGS) entry which is preliminary data.</text>
</comment>
<keyword evidence="2" id="KW-0812">Transmembrane</keyword>
<feature type="transmembrane region" description="Helical" evidence="2">
    <location>
        <begin position="90"/>
        <end position="108"/>
    </location>
</feature>
<evidence type="ECO:0000313" key="3">
    <source>
        <dbReference type="EMBL" id="NYF44069.1"/>
    </source>
</evidence>
<gene>
    <name evidence="3" type="ORF">HDA43_006296</name>
</gene>
<feature type="transmembrane region" description="Helical" evidence="2">
    <location>
        <begin position="192"/>
        <end position="212"/>
    </location>
</feature>
<feature type="transmembrane region" description="Helical" evidence="2">
    <location>
        <begin position="304"/>
        <end position="324"/>
    </location>
</feature>
<dbReference type="EMBL" id="JACCCO010000003">
    <property type="protein sequence ID" value="NYF44069.1"/>
    <property type="molecule type" value="Genomic_DNA"/>
</dbReference>
<feature type="transmembrane region" description="Helical" evidence="2">
    <location>
        <begin position="120"/>
        <end position="140"/>
    </location>
</feature>
<accession>A0A852V6G6</accession>
<feature type="region of interest" description="Disordered" evidence="1">
    <location>
        <begin position="365"/>
        <end position="392"/>
    </location>
</feature>
<keyword evidence="4" id="KW-1185">Reference proteome</keyword>
<evidence type="ECO:0000256" key="2">
    <source>
        <dbReference type="SAM" id="Phobius"/>
    </source>
</evidence>
<keyword evidence="2" id="KW-0472">Membrane</keyword>